<dbReference type="InterPro" id="IPR035418">
    <property type="entry name" value="AraC-bd_2"/>
</dbReference>
<dbReference type="GO" id="GO:0043565">
    <property type="term" value="F:sequence-specific DNA binding"/>
    <property type="evidence" value="ECO:0007669"/>
    <property type="project" value="InterPro"/>
</dbReference>
<feature type="domain" description="HTH araC/xylS-type" evidence="4">
    <location>
        <begin position="214"/>
        <end position="315"/>
    </location>
</feature>
<dbReference type="Pfam" id="PF14525">
    <property type="entry name" value="AraC_binding_2"/>
    <property type="match status" value="1"/>
</dbReference>
<protein>
    <submittedName>
        <fullName evidence="5">Transcriptional regulator, AraC family</fullName>
    </submittedName>
</protein>
<dbReference type="PANTHER" id="PTHR46796:SF6">
    <property type="entry name" value="ARAC SUBFAMILY"/>
    <property type="match status" value="1"/>
</dbReference>
<evidence type="ECO:0000256" key="2">
    <source>
        <dbReference type="ARBA" id="ARBA00023125"/>
    </source>
</evidence>
<keyword evidence="2" id="KW-0238">DNA-binding</keyword>
<dbReference type="PROSITE" id="PS01124">
    <property type="entry name" value="HTH_ARAC_FAMILY_2"/>
    <property type="match status" value="1"/>
</dbReference>
<organism evidence="5 6">
    <name type="scientific">Bradyrhizobium canariense</name>
    <dbReference type="NCBI Taxonomy" id="255045"/>
    <lineage>
        <taxon>Bacteria</taxon>
        <taxon>Pseudomonadati</taxon>
        <taxon>Pseudomonadota</taxon>
        <taxon>Alphaproteobacteria</taxon>
        <taxon>Hyphomicrobiales</taxon>
        <taxon>Nitrobacteraceae</taxon>
        <taxon>Bradyrhizobium</taxon>
    </lineage>
</organism>
<dbReference type="Pfam" id="PF12833">
    <property type="entry name" value="HTH_18"/>
    <property type="match status" value="1"/>
</dbReference>
<accession>A0A1H1RJX6</accession>
<dbReference type="InterPro" id="IPR020449">
    <property type="entry name" value="Tscrpt_reg_AraC-type_HTH"/>
</dbReference>
<dbReference type="InterPro" id="IPR050204">
    <property type="entry name" value="AraC_XylS_family_regulators"/>
</dbReference>
<dbReference type="InterPro" id="IPR018060">
    <property type="entry name" value="HTH_AraC"/>
</dbReference>
<dbReference type="SMART" id="SM00342">
    <property type="entry name" value="HTH_ARAC"/>
    <property type="match status" value="1"/>
</dbReference>
<dbReference type="PROSITE" id="PS00041">
    <property type="entry name" value="HTH_ARAC_FAMILY_1"/>
    <property type="match status" value="1"/>
</dbReference>
<evidence type="ECO:0000259" key="4">
    <source>
        <dbReference type="PROSITE" id="PS01124"/>
    </source>
</evidence>
<proteinExistence type="predicted"/>
<evidence type="ECO:0000256" key="3">
    <source>
        <dbReference type="ARBA" id="ARBA00023163"/>
    </source>
</evidence>
<sequence>MTDDEMKSLRVSTEAFQGVSGLDAFRETFGREILGIEIDPLDGHPLDIDLTLRSLPGFAMAAGTLSPMRNRHTSALLNNDDVVLVMMQSGVGEVSQYGRVATVNEGEAVLTANGAEATFIGRTSTRVINLRLSRSLLQPHVADIDNLVARPIPRDNRVLQHLVGYATMLNDQAELANAELRRMVATHMHSLAALLLGGGEPGLHEQGLRAARLRSIKDHIRERIGRHDLTLADVARSQQISESYIRQLLAENGTTFTDFVLAGRLTRAHRMLVDPSYADRSISAVAFEAGFGDLSYFNRTFRRRYGATPSDVRQGMGRAAKEE</sequence>
<dbReference type="EMBL" id="LT629750">
    <property type="protein sequence ID" value="SDS35806.1"/>
    <property type="molecule type" value="Genomic_DNA"/>
</dbReference>
<name>A0A1H1RJX6_9BRAD</name>
<reference evidence="6" key="1">
    <citation type="submission" date="2016-10" db="EMBL/GenBank/DDBJ databases">
        <authorList>
            <person name="Varghese N."/>
            <person name="Submissions S."/>
        </authorList>
    </citation>
    <scope>NUCLEOTIDE SEQUENCE [LARGE SCALE GENOMIC DNA]</scope>
    <source>
        <strain evidence="6">GAS369</strain>
    </source>
</reference>
<dbReference type="InterPro" id="IPR018062">
    <property type="entry name" value="HTH_AraC-typ_CS"/>
</dbReference>
<evidence type="ECO:0000256" key="1">
    <source>
        <dbReference type="ARBA" id="ARBA00023015"/>
    </source>
</evidence>
<keyword evidence="6" id="KW-1185">Reference proteome</keyword>
<dbReference type="RefSeq" id="WP_146686986.1">
    <property type="nucleotide sequence ID" value="NZ_LT629750.1"/>
</dbReference>
<dbReference type="Gene3D" id="1.10.10.60">
    <property type="entry name" value="Homeodomain-like"/>
    <property type="match status" value="1"/>
</dbReference>
<dbReference type="AlphaFoldDB" id="A0A1H1RJX6"/>
<dbReference type="Proteomes" id="UP000243904">
    <property type="component" value="Chromosome I"/>
</dbReference>
<keyword evidence="3" id="KW-0804">Transcription</keyword>
<dbReference type="InterPro" id="IPR009057">
    <property type="entry name" value="Homeodomain-like_sf"/>
</dbReference>
<evidence type="ECO:0000313" key="5">
    <source>
        <dbReference type="EMBL" id="SDS35806.1"/>
    </source>
</evidence>
<dbReference type="PRINTS" id="PR00032">
    <property type="entry name" value="HTHARAC"/>
</dbReference>
<dbReference type="GO" id="GO:0003700">
    <property type="term" value="F:DNA-binding transcription factor activity"/>
    <property type="evidence" value="ECO:0007669"/>
    <property type="project" value="InterPro"/>
</dbReference>
<dbReference type="PANTHER" id="PTHR46796">
    <property type="entry name" value="HTH-TYPE TRANSCRIPTIONAL ACTIVATOR RHAS-RELATED"/>
    <property type="match status" value="1"/>
</dbReference>
<evidence type="ECO:0000313" key="6">
    <source>
        <dbReference type="Proteomes" id="UP000243904"/>
    </source>
</evidence>
<gene>
    <name evidence="5" type="ORF">SAMN05444158_1810</name>
</gene>
<keyword evidence="1" id="KW-0805">Transcription regulation</keyword>
<dbReference type="SUPFAM" id="SSF46689">
    <property type="entry name" value="Homeodomain-like"/>
    <property type="match status" value="1"/>
</dbReference>